<sequence length="142" mass="16318">MKLTIITCFIIILVLILIKYNSNNLSFMTGKVEVEVENFFQAPPNFICKKDDLACILSYQTYNKDCKNSFGVWKKFQDLNHNRKINGKTLKVLAVDSTKNPNLSMAGNFDGPRVSLVSRYQISNYDGRLNLKNLEQFLNKNI</sequence>
<protein>
    <recommendedName>
        <fullName evidence="2">Thioredoxin domain-containing protein</fullName>
    </recommendedName>
</protein>
<evidence type="ECO:0008006" key="2">
    <source>
        <dbReference type="Google" id="ProtNLM"/>
    </source>
</evidence>
<organism evidence="1">
    <name type="scientific">viral metagenome</name>
    <dbReference type="NCBI Taxonomy" id="1070528"/>
    <lineage>
        <taxon>unclassified sequences</taxon>
        <taxon>metagenomes</taxon>
        <taxon>organismal metagenomes</taxon>
    </lineage>
</organism>
<reference evidence="1" key="1">
    <citation type="journal article" date="2020" name="Nature">
        <title>Giant virus diversity and host interactions through global metagenomics.</title>
        <authorList>
            <person name="Schulz F."/>
            <person name="Roux S."/>
            <person name="Paez-Espino D."/>
            <person name="Jungbluth S."/>
            <person name="Walsh D.A."/>
            <person name="Denef V.J."/>
            <person name="McMahon K.D."/>
            <person name="Konstantinidis K.T."/>
            <person name="Eloe-Fadrosh E.A."/>
            <person name="Kyrpides N.C."/>
            <person name="Woyke T."/>
        </authorList>
    </citation>
    <scope>NUCLEOTIDE SEQUENCE</scope>
    <source>
        <strain evidence="1">GVMAG-M-3300025860-25</strain>
    </source>
</reference>
<evidence type="ECO:0000313" key="1">
    <source>
        <dbReference type="EMBL" id="QHU01502.1"/>
    </source>
</evidence>
<name>A0A6C0J770_9ZZZZ</name>
<dbReference type="EMBL" id="MN740344">
    <property type="protein sequence ID" value="QHU01502.1"/>
    <property type="molecule type" value="Genomic_DNA"/>
</dbReference>
<dbReference type="SUPFAM" id="SSF52833">
    <property type="entry name" value="Thioredoxin-like"/>
    <property type="match status" value="1"/>
</dbReference>
<accession>A0A6C0J770</accession>
<dbReference type="InterPro" id="IPR036249">
    <property type="entry name" value="Thioredoxin-like_sf"/>
</dbReference>
<dbReference type="AlphaFoldDB" id="A0A6C0J770"/>
<proteinExistence type="predicted"/>